<evidence type="ECO:0000256" key="1">
    <source>
        <dbReference type="SAM" id="MobiDB-lite"/>
    </source>
</evidence>
<dbReference type="AlphaFoldDB" id="A0A0N0P314"/>
<sequence>MNSSSGTSSLSPVPALARPGSNTSAEAAAAALSQSYTMSTYSREALDKNLLEDFRRQQKAVRDRQVEHLTLAKGLGALAVNSLKEGVYNPRKALPPLKPEEKRMFERMDFKDWRTARQLDLAKEEQEDQGREPAASSAAMSADEGSGLEDSEEETMKEAAGRAAMLSPSLSSSAFSDELNGNCPGAVKTFLKHLRSSNRATISVRECRAEVEENISMVEEALSRQCSPLSFATLRDAVSRALEVIERGYLDEDLCVPDCRETDDREGEEVGEAAHDQSGSHHVATPSAPTASSLAGSSPRTATPKVNMIVLHGAVEVEAYTREFLLPKAYKAIAIAHSAEWMLQYTMAFLRTAEAADKDEAEMRLVQLGCCVRLLGDTESFSSVLLSLEAKSEEYAGFTALRNTAEAHLGSLLEKVESSLDAVLSLPFPARRSRLLLIERGMQKNLQRALLFLNEIDYSWTPTAHFHWSWKMQFLSSTFQRIHGSIARKYMRCSMGFIDDALFDQVADTRITGRYMGASPIQPKVMRARQVEYEKVTEALTLQQIGMSVKRVASLVVGEQVCMGARYIVRQSTKEYDAAWGFHMDEISNAPTEEDLQKKVASLGEKAKLRFAGNPKRGKTQPTTTFLTQEE</sequence>
<dbReference type="EMBL" id="LJSK01000433">
    <property type="protein sequence ID" value="KPI83127.1"/>
    <property type="molecule type" value="Genomic_DNA"/>
</dbReference>
<organism evidence="2 3">
    <name type="scientific">Leptomonas seymouri</name>
    <dbReference type="NCBI Taxonomy" id="5684"/>
    <lineage>
        <taxon>Eukaryota</taxon>
        <taxon>Discoba</taxon>
        <taxon>Euglenozoa</taxon>
        <taxon>Kinetoplastea</taxon>
        <taxon>Metakinetoplastina</taxon>
        <taxon>Trypanosomatida</taxon>
        <taxon>Trypanosomatidae</taxon>
        <taxon>Leishmaniinae</taxon>
        <taxon>Leptomonas</taxon>
    </lineage>
</organism>
<feature type="region of interest" description="Disordered" evidence="1">
    <location>
        <begin position="1"/>
        <end position="24"/>
    </location>
</feature>
<accession>A0A0N0P314</accession>
<dbReference type="OrthoDB" id="272460at2759"/>
<comment type="caution">
    <text evidence="2">The sequence shown here is derived from an EMBL/GenBank/DDBJ whole genome shotgun (WGS) entry which is preliminary data.</text>
</comment>
<dbReference type="VEuPathDB" id="TriTrypDB:Lsey_0433_0030"/>
<protein>
    <submittedName>
        <fullName evidence="2">Uncharacterized protein</fullName>
    </submittedName>
</protein>
<evidence type="ECO:0000313" key="3">
    <source>
        <dbReference type="Proteomes" id="UP000038009"/>
    </source>
</evidence>
<feature type="compositionally biased region" description="Polar residues" evidence="1">
    <location>
        <begin position="620"/>
        <end position="631"/>
    </location>
</feature>
<keyword evidence="3" id="KW-1185">Reference proteome</keyword>
<feature type="compositionally biased region" description="Basic and acidic residues" evidence="1">
    <location>
        <begin position="122"/>
        <end position="131"/>
    </location>
</feature>
<name>A0A0N0P314_LEPSE</name>
<feature type="compositionally biased region" description="Low complexity" evidence="1">
    <location>
        <begin position="1"/>
        <end position="11"/>
    </location>
</feature>
<evidence type="ECO:0000313" key="2">
    <source>
        <dbReference type="EMBL" id="KPI83127.1"/>
    </source>
</evidence>
<feature type="region of interest" description="Disordered" evidence="1">
    <location>
        <begin position="122"/>
        <end position="164"/>
    </location>
</feature>
<feature type="compositionally biased region" description="Low complexity" evidence="1">
    <location>
        <begin position="284"/>
        <end position="299"/>
    </location>
</feature>
<proteinExistence type="predicted"/>
<reference evidence="2 3" key="1">
    <citation type="journal article" date="2015" name="PLoS Pathog.">
        <title>Leptomonas seymouri: Adaptations to the Dixenous Life Cycle Analyzed by Genome Sequencing, Transcriptome Profiling and Co-infection with Leishmania donovani.</title>
        <authorList>
            <person name="Kraeva N."/>
            <person name="Butenko A."/>
            <person name="Hlavacova J."/>
            <person name="Kostygov A."/>
            <person name="Myskova J."/>
            <person name="Grybchuk D."/>
            <person name="Lestinova T."/>
            <person name="Votypka J."/>
            <person name="Volf P."/>
            <person name="Opperdoes F."/>
            <person name="Flegontov P."/>
            <person name="Lukes J."/>
            <person name="Yurchenko V."/>
        </authorList>
    </citation>
    <scope>NUCLEOTIDE SEQUENCE [LARGE SCALE GENOMIC DNA]</scope>
    <source>
        <strain evidence="2 3">ATCC 30220</strain>
    </source>
</reference>
<feature type="region of interest" description="Disordered" evidence="1">
    <location>
        <begin position="260"/>
        <end position="299"/>
    </location>
</feature>
<dbReference type="Proteomes" id="UP000038009">
    <property type="component" value="Unassembled WGS sequence"/>
</dbReference>
<gene>
    <name evidence="2" type="ORF">ABL78_7848</name>
</gene>
<dbReference type="OMA" id="RITGRYM"/>
<feature type="region of interest" description="Disordered" evidence="1">
    <location>
        <begin position="612"/>
        <end position="631"/>
    </location>
</feature>